<sequence length="184" mass="20742">MSVLIDRTTRNVVQSTSIIGFETTGTAAWPVWDRYLTVEGKRAYHLGNFCGTCRYLFERMEGANTTIAVGELTDRLAAGIERLDDALVDAFARLMPASPYRVLLLRLCPHLVMPGSGDDYFVTEQVENEGDVVAFWGLPHHPKVPYYRAGQRDLRFDRGRTNGPIGHFFEFVVPMFPEGWLTPA</sequence>
<protein>
    <submittedName>
        <fullName evidence="1">Uncharacterized protein</fullName>
    </submittedName>
</protein>
<dbReference type="AlphaFoldDB" id="A0A952FFI3"/>
<name>A0A952FFI3_9PROT</name>
<evidence type="ECO:0000313" key="1">
    <source>
        <dbReference type="EMBL" id="MBW8723882.1"/>
    </source>
</evidence>
<comment type="caution">
    <text evidence="1">The sequence shown here is derived from an EMBL/GenBank/DDBJ whole genome shotgun (WGS) entry which is preliminary data.</text>
</comment>
<reference evidence="1" key="1">
    <citation type="submission" date="2020-06" db="EMBL/GenBank/DDBJ databases">
        <title>Stable isotope informed genome-resolved metagenomics uncovers potential trophic interactions in rhizosphere soil.</title>
        <authorList>
            <person name="Starr E.P."/>
            <person name="Shi S."/>
            <person name="Blazewicz S.J."/>
            <person name="Koch B.J."/>
            <person name="Probst A.J."/>
            <person name="Hungate B.A."/>
            <person name="Pett-Ridge J."/>
            <person name="Firestone M.K."/>
            <person name="Banfield J.F."/>
        </authorList>
    </citation>
    <scope>NUCLEOTIDE SEQUENCE</scope>
    <source>
        <strain evidence="1">YM_69_17</strain>
    </source>
</reference>
<organism evidence="1 2">
    <name type="scientific">Inquilinus limosus</name>
    <dbReference type="NCBI Taxonomy" id="171674"/>
    <lineage>
        <taxon>Bacteria</taxon>
        <taxon>Pseudomonadati</taxon>
        <taxon>Pseudomonadota</taxon>
        <taxon>Alphaproteobacteria</taxon>
        <taxon>Rhodospirillales</taxon>
        <taxon>Rhodospirillaceae</taxon>
        <taxon>Inquilinus</taxon>
    </lineage>
</organism>
<proteinExistence type="predicted"/>
<gene>
    <name evidence="1" type="ORF">JF625_01810</name>
</gene>
<dbReference type="EMBL" id="JAEKLZ010000057">
    <property type="protein sequence ID" value="MBW8723882.1"/>
    <property type="molecule type" value="Genomic_DNA"/>
</dbReference>
<dbReference type="Proteomes" id="UP000700706">
    <property type="component" value="Unassembled WGS sequence"/>
</dbReference>
<accession>A0A952FFI3</accession>
<evidence type="ECO:0000313" key="2">
    <source>
        <dbReference type="Proteomes" id="UP000700706"/>
    </source>
</evidence>